<dbReference type="OrthoDB" id="3548654at2759"/>
<dbReference type="SMART" id="SM00248">
    <property type="entry name" value="ANK"/>
    <property type="match status" value="2"/>
</dbReference>
<feature type="compositionally biased region" description="Acidic residues" evidence="2">
    <location>
        <begin position="166"/>
        <end position="182"/>
    </location>
</feature>
<dbReference type="Proteomes" id="UP000325902">
    <property type="component" value="Unassembled WGS sequence"/>
</dbReference>
<feature type="compositionally biased region" description="Basic and acidic residues" evidence="2">
    <location>
        <begin position="959"/>
        <end position="973"/>
    </location>
</feature>
<feature type="repeat" description="ANK" evidence="1">
    <location>
        <begin position="214"/>
        <end position="246"/>
    </location>
</feature>
<dbReference type="InterPro" id="IPR036770">
    <property type="entry name" value="Ankyrin_rpt-contain_sf"/>
</dbReference>
<sequence>MQQQPPPPAHAGLFDFTPLSYAPLLTPTSIRLLKIIGRNSPSYLQAHPQHHKSSAASAKHSNTASRSIPPPSICGYPLIQCSLETYDLASDALPPYAALSYTWDTPEPDWLMRGRDATRDDYGPGTSWPVSVDGRLFLVRKNLFEALQQFRPDNRNHQKAKRSSSEDEDREEEQEQEEEEDVDYALIEAAENGNLVEVRRLLARGASVGALDGWGETALHYAAENGHYEVVKELVRAGAQIGLFDLKGRTPLQCAMQYRKGADHKKVKKFLWDEKFRRKMLRLRDEKEEEWRRLSRSEDDEEGDESWDEDDDSETDSDGESGTESEDELERGERMLWIDAICINQDDLEERAAQVKIMPQIYDRADEVLVWLGTGLDRAWRLQRAISRVNKADGDLDELARKWQNSLEYLLRNGMGPGENELPEGCILAPGEVEELSHWLTRSYFTRTWVVQELSLAKRVRMFSGPYEFCWPDVLKFLGLLARVGYFDNSTFWRIDNGKRSEDNIGGDSGEAWKLAEIRLRTRDNASEWALLEPIFANHCSFDKSSSSRKMIWRADHRRLSLPIILSLCWTFQSKDPRDKIFALLTIAQPLPEPDQITIDYSVPVHRLFTSVAHLFMRGSGDDAMYIVHSATGAAADFLEPLEGLSYVQIPNMGHRTRIPGMPSWTPEFSTPLTTTRLWRRSFSAAASDTAPPLEFGPHPDDNAVMRVKARVDWDEVAVVEDLWQRDEKLTIDVPPWLEVLLALLPEGGNYGPTGECGMQALCRTLMADKLWDEADADAQQRVRDSFRDFLAWELAYELEDETGNVCHAHDQVWNLVTEARQRVDNVPPSPSSCAAAEHDDDADEAEKADAGRFFMPSVEEIGERGKQFSEKCAEGGFRWCNYHALDCVTYDDGTTFRSAFLRVYRKRALFRTAKGYLGLGPVDTKPGDKIALVAGARVPFILKRVKGKRSKHGRKHGEKKDRRDDNGSDDGGKKRHEGRYKLVGEAYVHGIMHGEAFNGADDEVSGGFEMIDLV</sequence>
<dbReference type="PANTHER" id="PTHR24148">
    <property type="entry name" value="ANKYRIN REPEAT DOMAIN-CONTAINING PROTEIN 39 HOMOLOG-RELATED"/>
    <property type="match status" value="1"/>
</dbReference>
<feature type="compositionally biased region" description="Basic residues" evidence="2">
    <location>
        <begin position="947"/>
        <end position="958"/>
    </location>
</feature>
<feature type="region of interest" description="Disordered" evidence="2">
    <location>
        <begin position="150"/>
        <end position="182"/>
    </location>
</feature>
<evidence type="ECO:0000313" key="4">
    <source>
        <dbReference type="EMBL" id="KAB2575295.1"/>
    </source>
</evidence>
<dbReference type="PROSITE" id="PS50297">
    <property type="entry name" value="ANK_REP_REGION"/>
    <property type="match status" value="1"/>
</dbReference>
<dbReference type="Pfam" id="PF26639">
    <property type="entry name" value="Het-6_barrel"/>
    <property type="match status" value="1"/>
</dbReference>
<feature type="region of interest" description="Disordered" evidence="2">
    <location>
        <begin position="44"/>
        <end position="67"/>
    </location>
</feature>
<name>A0A5N5DC88_9PEZI</name>
<keyword evidence="5" id="KW-1185">Reference proteome</keyword>
<dbReference type="Pfam" id="PF06985">
    <property type="entry name" value="HET"/>
    <property type="match status" value="1"/>
</dbReference>
<protein>
    <submittedName>
        <fullName evidence="4">Heterokaryon incompatibility protein 6</fullName>
    </submittedName>
</protein>
<dbReference type="InterPro" id="IPR002110">
    <property type="entry name" value="Ankyrin_rpt"/>
</dbReference>
<accession>A0A5N5DC88</accession>
<organism evidence="4 5">
    <name type="scientific">Lasiodiplodia theobromae</name>
    <dbReference type="NCBI Taxonomy" id="45133"/>
    <lineage>
        <taxon>Eukaryota</taxon>
        <taxon>Fungi</taxon>
        <taxon>Dikarya</taxon>
        <taxon>Ascomycota</taxon>
        <taxon>Pezizomycotina</taxon>
        <taxon>Dothideomycetes</taxon>
        <taxon>Dothideomycetes incertae sedis</taxon>
        <taxon>Botryosphaeriales</taxon>
        <taxon>Botryosphaeriaceae</taxon>
        <taxon>Lasiodiplodia</taxon>
    </lineage>
</organism>
<evidence type="ECO:0000256" key="1">
    <source>
        <dbReference type="PROSITE-ProRule" id="PRU00023"/>
    </source>
</evidence>
<dbReference type="AlphaFoldDB" id="A0A5N5DC88"/>
<gene>
    <name evidence="4" type="primary">het-6_11</name>
    <name evidence="4" type="ORF">DBV05_g6061</name>
</gene>
<dbReference type="SUPFAM" id="SSF48403">
    <property type="entry name" value="Ankyrin repeat"/>
    <property type="match status" value="1"/>
</dbReference>
<dbReference type="InterPro" id="IPR010730">
    <property type="entry name" value="HET"/>
</dbReference>
<comment type="caution">
    <text evidence="4">The sequence shown here is derived from an EMBL/GenBank/DDBJ whole genome shotgun (WGS) entry which is preliminary data.</text>
</comment>
<feature type="region of interest" description="Disordered" evidence="2">
    <location>
        <begin position="292"/>
        <end position="330"/>
    </location>
</feature>
<reference evidence="4 5" key="1">
    <citation type="journal article" date="2019" name="Sci. Rep.">
        <title>A multi-omics analysis of the grapevine pathogen Lasiodiplodia theobromae reveals that temperature affects the expression of virulence- and pathogenicity-related genes.</title>
        <authorList>
            <person name="Felix C."/>
            <person name="Meneses R."/>
            <person name="Goncalves M.F.M."/>
            <person name="Tilleman L."/>
            <person name="Duarte A.S."/>
            <person name="Jorrin-Novo J.V."/>
            <person name="Van de Peer Y."/>
            <person name="Deforce D."/>
            <person name="Van Nieuwerburgh F."/>
            <person name="Esteves A.C."/>
            <person name="Alves A."/>
        </authorList>
    </citation>
    <scope>NUCLEOTIDE SEQUENCE [LARGE SCALE GENOMIC DNA]</scope>
    <source>
        <strain evidence="4 5">LA-SOL3</strain>
    </source>
</reference>
<dbReference type="PROSITE" id="PS50088">
    <property type="entry name" value="ANK_REPEAT"/>
    <property type="match status" value="1"/>
</dbReference>
<dbReference type="InterPro" id="IPR052895">
    <property type="entry name" value="HetReg/Transcr_Mod"/>
</dbReference>
<feature type="region of interest" description="Disordered" evidence="2">
    <location>
        <begin position="947"/>
        <end position="977"/>
    </location>
</feature>
<keyword evidence="1" id="KW-0040">ANK repeat</keyword>
<dbReference type="EMBL" id="VCHE01000034">
    <property type="protein sequence ID" value="KAB2575295.1"/>
    <property type="molecule type" value="Genomic_DNA"/>
</dbReference>
<feature type="domain" description="Heterokaryon incompatibility" evidence="3">
    <location>
        <begin position="331"/>
        <end position="453"/>
    </location>
</feature>
<evidence type="ECO:0000256" key="2">
    <source>
        <dbReference type="SAM" id="MobiDB-lite"/>
    </source>
</evidence>
<proteinExistence type="predicted"/>
<evidence type="ECO:0000313" key="5">
    <source>
        <dbReference type="Proteomes" id="UP000325902"/>
    </source>
</evidence>
<dbReference type="PANTHER" id="PTHR24148:SF73">
    <property type="entry name" value="HET DOMAIN PROTEIN (AFU_ORTHOLOGUE AFUA_8G01020)"/>
    <property type="match status" value="1"/>
</dbReference>
<dbReference type="Gene3D" id="1.25.40.20">
    <property type="entry name" value="Ankyrin repeat-containing domain"/>
    <property type="match status" value="1"/>
</dbReference>
<feature type="compositionally biased region" description="Acidic residues" evidence="2">
    <location>
        <begin position="298"/>
        <end position="330"/>
    </location>
</feature>
<dbReference type="Pfam" id="PF12796">
    <property type="entry name" value="Ank_2"/>
    <property type="match status" value="1"/>
</dbReference>
<evidence type="ECO:0000259" key="3">
    <source>
        <dbReference type="Pfam" id="PF06985"/>
    </source>
</evidence>